<keyword evidence="2" id="KW-0413">Isomerase</keyword>
<feature type="domain" description="Squalene cyclase C-terminal" evidence="3">
    <location>
        <begin position="324"/>
        <end position="699"/>
    </location>
</feature>
<protein>
    <recommendedName>
        <fullName evidence="2">Terpene cyclase/mutase family member</fullName>
        <ecNumber evidence="2">5.4.99.-</ecNumber>
    </recommendedName>
</protein>
<dbReference type="InterPro" id="IPR018333">
    <property type="entry name" value="Squalene_cyclase"/>
</dbReference>
<dbReference type="Proteomes" id="UP001430848">
    <property type="component" value="Unassembled WGS sequence"/>
</dbReference>
<dbReference type="InterPro" id="IPR032696">
    <property type="entry name" value="SQ_cyclase_C"/>
</dbReference>
<dbReference type="PANTHER" id="PTHR11764:SF82">
    <property type="entry name" value="TERPENE CYCLASE_MUTASE FAMILY MEMBER"/>
    <property type="match status" value="1"/>
</dbReference>
<name>A0ABR1PIK1_DIAER</name>
<dbReference type="InterPro" id="IPR032697">
    <property type="entry name" value="SQ_cyclase_N"/>
</dbReference>
<keyword evidence="6" id="KW-1185">Reference proteome</keyword>
<comment type="caution">
    <text evidence="5">The sequence shown here is derived from an EMBL/GenBank/DDBJ whole genome shotgun (WGS) entry which is preliminary data.</text>
</comment>
<dbReference type="EMBL" id="JAKNSF020000007">
    <property type="protein sequence ID" value="KAK7737526.1"/>
    <property type="molecule type" value="Genomic_DNA"/>
</dbReference>
<dbReference type="PANTHER" id="PTHR11764">
    <property type="entry name" value="TERPENE CYCLASE/MUTASE FAMILY MEMBER"/>
    <property type="match status" value="1"/>
</dbReference>
<evidence type="ECO:0000259" key="4">
    <source>
        <dbReference type="Pfam" id="PF13249"/>
    </source>
</evidence>
<reference evidence="5 6" key="1">
    <citation type="submission" date="2024-02" db="EMBL/GenBank/DDBJ databases">
        <title>De novo assembly and annotation of 12 fungi associated with fruit tree decline syndrome in Ontario, Canada.</title>
        <authorList>
            <person name="Sulman M."/>
            <person name="Ellouze W."/>
            <person name="Ilyukhin E."/>
        </authorList>
    </citation>
    <scope>NUCLEOTIDE SEQUENCE [LARGE SCALE GENOMIC DNA]</scope>
    <source>
        <strain evidence="5 6">M169</strain>
    </source>
</reference>
<dbReference type="Pfam" id="PF13243">
    <property type="entry name" value="SQHop_cyclase_C"/>
    <property type="match status" value="1"/>
</dbReference>
<comment type="similarity">
    <text evidence="2">Belongs to the terpene cyclase/mutase family.</text>
</comment>
<evidence type="ECO:0000256" key="1">
    <source>
        <dbReference type="ARBA" id="ARBA00022737"/>
    </source>
</evidence>
<dbReference type="Gene3D" id="1.50.10.20">
    <property type="match status" value="2"/>
</dbReference>
<dbReference type="InterPro" id="IPR008930">
    <property type="entry name" value="Terpenoid_cyclase/PrenylTrfase"/>
</dbReference>
<dbReference type="Pfam" id="PF13249">
    <property type="entry name" value="SQHop_cyclase_N"/>
    <property type="match status" value="1"/>
</dbReference>
<evidence type="ECO:0000313" key="6">
    <source>
        <dbReference type="Proteomes" id="UP001430848"/>
    </source>
</evidence>
<dbReference type="NCBIfam" id="TIGR01787">
    <property type="entry name" value="squalene_cyclas"/>
    <property type="match status" value="1"/>
</dbReference>
<dbReference type="EC" id="5.4.99.-" evidence="2"/>
<gene>
    <name evidence="5" type="ORF">SLS63_002655</name>
</gene>
<evidence type="ECO:0000256" key="2">
    <source>
        <dbReference type="RuleBase" id="RU362003"/>
    </source>
</evidence>
<accession>A0ABR1PIK1</accession>
<proteinExistence type="inferred from homology"/>
<keyword evidence="1" id="KW-0677">Repeat</keyword>
<sequence>MSETPENTASLQESVSNAVRLAADYAHHVMKPDGHWLTELRATVGFTAGYICLRKMLGPPLSDKEAARMLQWIRSRQNASDGSWGLLPDRPGDVSTTTEGYFALKLLGVPVESPPMQRARAFILSQGGLSKVGVFIQLELALMGIIDWNEMAQVPPELILLPASAPISIYAFSYWSRVTAVPIMILRHHRPVYRIAAEDFLDELYVDPNDKHLRFTPPLSALWRDGERGRFCGSLADKALGILEPVLRRVPVARPYALSCCVRYILDHLDAGGYGAFWNSNFAAVMALHAEGFSTQHPAVQHLLTAIDTCLWEDDFGTRMQVTIGPVWDTALMAMGLLETGLADSRMDLTVRWFKSCQILEMQGDYRVRNEKLVPGGWPFQYCVSAPCPRVILGQRTNSAQNSHYPDTDDTLVALLTIIMHNPSDTTSQSCIRAIDWLLGMQCYDGGWACFDLNNDHRYLNLFPFGQGNQFYDPSVPDITGRILECLGMVLSILSSPAEKSGPPLLDPFLCQRIQQACRRGILFLESSREPVAGIWGSRWHINYLNGTSSVLCGLMSVKSIFEDDQEIKEVIDRMIARPLSWLKSTQNADGGWGEDTGSYSDAQKAGRGVSTPTQTAWGVIGLLAHLPPTESAVTRGVEYLVRTQTGSPVSEAVGVGIGAGPGATWTQKEYVSVGFPDILWLDYASSRHGYPMIALGRWLHEIKRMYS</sequence>
<evidence type="ECO:0000259" key="3">
    <source>
        <dbReference type="Pfam" id="PF13243"/>
    </source>
</evidence>
<organism evidence="5 6">
    <name type="scientific">Diaporthe eres</name>
    <name type="common">Phomopsis oblonga</name>
    <dbReference type="NCBI Taxonomy" id="83184"/>
    <lineage>
        <taxon>Eukaryota</taxon>
        <taxon>Fungi</taxon>
        <taxon>Dikarya</taxon>
        <taxon>Ascomycota</taxon>
        <taxon>Pezizomycotina</taxon>
        <taxon>Sordariomycetes</taxon>
        <taxon>Sordariomycetidae</taxon>
        <taxon>Diaporthales</taxon>
        <taxon>Diaporthaceae</taxon>
        <taxon>Diaporthe</taxon>
        <taxon>Diaporthe eres species complex</taxon>
    </lineage>
</organism>
<dbReference type="SFLD" id="SFLDG01016">
    <property type="entry name" value="Prenyltransferase_Like_2"/>
    <property type="match status" value="1"/>
</dbReference>
<evidence type="ECO:0000313" key="5">
    <source>
        <dbReference type="EMBL" id="KAK7737526.1"/>
    </source>
</evidence>
<feature type="domain" description="Squalene cyclase N-terminal" evidence="4">
    <location>
        <begin position="21"/>
        <end position="315"/>
    </location>
</feature>
<dbReference type="SUPFAM" id="SSF48239">
    <property type="entry name" value="Terpenoid cyclases/Protein prenyltransferases"/>
    <property type="match status" value="2"/>
</dbReference>